<keyword evidence="3" id="KW-1185">Reference proteome</keyword>
<organism evidence="2 3">
    <name type="scientific">Solanum tuberosum</name>
    <name type="common">Potato</name>
    <dbReference type="NCBI Taxonomy" id="4113"/>
    <lineage>
        <taxon>Eukaryota</taxon>
        <taxon>Viridiplantae</taxon>
        <taxon>Streptophyta</taxon>
        <taxon>Embryophyta</taxon>
        <taxon>Tracheophyta</taxon>
        <taxon>Spermatophyta</taxon>
        <taxon>Magnoliopsida</taxon>
        <taxon>eudicotyledons</taxon>
        <taxon>Gunneridae</taxon>
        <taxon>Pentapetalae</taxon>
        <taxon>asterids</taxon>
        <taxon>lamiids</taxon>
        <taxon>Solanales</taxon>
        <taxon>Solanaceae</taxon>
        <taxon>Solanoideae</taxon>
        <taxon>Solaneae</taxon>
        <taxon>Solanum</taxon>
    </lineage>
</organism>
<sequence length="372" mass="40594">MSIAEQSSAKLVEISQGVQKYLMLTELKRKQDLSPGYEGKRKKHIARKGTNVEPAVSEPEDEQPLLNRKEELRARNQPTATGTPSAATPLTTDSVPTPALPPSAPALPVTPPPPSLLNRLKGDGLRTILEEKLLFVEGLEGKHVEVLDMLRYHEFEQFTKSWGSYIPSWVREFYLAYGELVPQNKKKASEFRQEADRPRTAGSQEMALRAKQTQTSLPFLVLITELCRRAGVPQEPASDIEGTSSSSTDIRRIEAEFTRVKDDRRRAGPADTSPEVNVDSLSAETLSSTPASEPSAMQGDSAAHAESDAETDEELIATGVEEIRVSKDASIFRDLPDLVEIVTSTAAPSRSGTAFPSETTPGTDAPTDKETA</sequence>
<dbReference type="EnsemblPlants" id="PGSC0003DMT400096454">
    <property type="protein sequence ID" value="PGSC0003DMT400096454"/>
    <property type="gene ID" value="PGSC0003DMG400046025"/>
</dbReference>
<accession>M1DYH1</accession>
<reference evidence="3" key="1">
    <citation type="journal article" date="2011" name="Nature">
        <title>Genome sequence and analysis of the tuber crop potato.</title>
        <authorList>
            <consortium name="The Potato Genome Sequencing Consortium"/>
        </authorList>
    </citation>
    <scope>NUCLEOTIDE SEQUENCE [LARGE SCALE GENOMIC DNA]</scope>
    <source>
        <strain evidence="3">cv. DM1-3 516 R44</strain>
    </source>
</reference>
<dbReference type="PANTHER" id="PTHR33180">
    <property type="entry name" value="PHOTOSYSTEM II CP43 REACTION CENTER PROTEIN"/>
    <property type="match status" value="1"/>
</dbReference>
<dbReference type="InParanoid" id="M1DYH1"/>
<dbReference type="PANTHER" id="PTHR33180:SF31">
    <property type="entry name" value="POLYPROTEIN PROTEIN"/>
    <property type="match status" value="1"/>
</dbReference>
<feature type="region of interest" description="Disordered" evidence="1">
    <location>
        <begin position="28"/>
        <end position="113"/>
    </location>
</feature>
<feature type="compositionally biased region" description="Pro residues" evidence="1">
    <location>
        <begin position="98"/>
        <end position="113"/>
    </location>
</feature>
<evidence type="ECO:0008006" key="4">
    <source>
        <dbReference type="Google" id="ProtNLM"/>
    </source>
</evidence>
<evidence type="ECO:0000313" key="3">
    <source>
        <dbReference type="Proteomes" id="UP000011115"/>
    </source>
</evidence>
<dbReference type="AlphaFoldDB" id="M1DYH1"/>
<proteinExistence type="predicted"/>
<feature type="compositionally biased region" description="Polar residues" evidence="1">
    <location>
        <begin position="279"/>
        <end position="292"/>
    </location>
</feature>
<evidence type="ECO:0000256" key="1">
    <source>
        <dbReference type="SAM" id="MobiDB-lite"/>
    </source>
</evidence>
<reference evidence="2" key="2">
    <citation type="submission" date="2015-06" db="UniProtKB">
        <authorList>
            <consortium name="EnsemblPlants"/>
        </authorList>
    </citation>
    <scope>IDENTIFICATION</scope>
    <source>
        <strain evidence="2">DM1-3 516 R44</strain>
    </source>
</reference>
<feature type="compositionally biased region" description="Basic and acidic residues" evidence="1">
    <location>
        <begin position="256"/>
        <end position="268"/>
    </location>
</feature>
<feature type="region of interest" description="Disordered" evidence="1">
    <location>
        <begin position="344"/>
        <end position="372"/>
    </location>
</feature>
<evidence type="ECO:0000313" key="2">
    <source>
        <dbReference type="EnsemblPlants" id="PGSC0003DMT400096454"/>
    </source>
</evidence>
<protein>
    <recommendedName>
        <fullName evidence="4">Polyprotein protein</fullName>
    </recommendedName>
</protein>
<feature type="compositionally biased region" description="Polar residues" evidence="1">
    <location>
        <begin position="344"/>
        <end position="362"/>
    </location>
</feature>
<dbReference type="Proteomes" id="UP000011115">
    <property type="component" value="Unassembled WGS sequence"/>
</dbReference>
<feature type="compositionally biased region" description="Low complexity" evidence="1">
    <location>
        <begin position="78"/>
        <end position="97"/>
    </location>
</feature>
<dbReference type="Gramene" id="PGSC0003DMT400096454">
    <property type="protein sequence ID" value="PGSC0003DMT400096454"/>
    <property type="gene ID" value="PGSC0003DMG400046025"/>
</dbReference>
<name>M1DYH1_SOLTU</name>
<dbReference type="HOGENOM" id="CLU_029307_12_3_1"/>
<feature type="region of interest" description="Disordered" evidence="1">
    <location>
        <begin position="256"/>
        <end position="317"/>
    </location>
</feature>
<dbReference type="PaxDb" id="4113-PGSC0003DMT400096454"/>